<name>A0A136JCE6_9PEZI</name>
<sequence length="690" mass="77209">MVSSRAFDYEYDCSPQALVDRYQGREVGPNPDVMGTGVLIGFAGSTTLAVLLLIFKYIYTHEPATSPFSCDDRSGVDAGVHNRHTCHSCSQWKPNSIDVEVLSFIRRWAKIPDRGIRSRTARIVDECVLEMCDVQAITGMAILVSGFLSLCHPEAPLTAADWQTLVYLAWFSASTHLAGLTCLRAYLNERPRLKLSRISLMLCLLIWLIVAMIPTGFFDWRTFKRGYDGELPAPLSPAVCYFDLSTAKTLWKFAQVQRYPWNRNPSLMEKGSMQSMIMGVVVLLVGFATRCVKLSPALSHKVQLYTRDPIRSGMRSLLTSATRWIEDPTKGTPSPEPHSSQIWIDLVLLPGTGLYLCLRWTAAMYSSMLAEIIWIILVAAWGMVKLLANRILTVDEQLGPDLAGFHTWSFGQIIAIVLLLSPVFSIARKFLEDPRPEELQEARDYDRETPGDALEQGAAFHDTPHHTPEAWPVRCHEKENEEATESPTAPTTQQDIVQTTNQAKLDIIDQLLYPGSPAVPRRWVSTCCALAGSYWLVVAGIASGYTNNNIVLHGARTWATGCSTMSNMVDFWITYFGTLFFLLFCYPAATALTAALGIQLEVFYKRHRASVPVPTRAMAVFFMSWLAVQIGTFCVQFRWVYHYGFYLPSWAKAPVLAILYYAVYASLCVGFSLAHARDSSSRATQDQYAT</sequence>
<feature type="transmembrane region" description="Helical" evidence="2">
    <location>
        <begin position="199"/>
        <end position="218"/>
    </location>
</feature>
<feature type="transmembrane region" description="Helical" evidence="2">
    <location>
        <begin position="127"/>
        <end position="148"/>
    </location>
</feature>
<proteinExistence type="predicted"/>
<gene>
    <name evidence="3" type="ORF">Micbo1qcDRAFT_221312</name>
</gene>
<feature type="transmembrane region" description="Helical" evidence="2">
    <location>
        <begin position="523"/>
        <end position="545"/>
    </location>
</feature>
<feature type="transmembrane region" description="Helical" evidence="2">
    <location>
        <begin position="368"/>
        <end position="388"/>
    </location>
</feature>
<dbReference type="PANTHER" id="PTHR37577">
    <property type="entry name" value="INTEGRAL MEMBRANE PROTEIN"/>
    <property type="match status" value="1"/>
</dbReference>
<feature type="transmembrane region" description="Helical" evidence="2">
    <location>
        <begin position="653"/>
        <end position="674"/>
    </location>
</feature>
<dbReference type="InParanoid" id="A0A136JCE6"/>
<feature type="region of interest" description="Disordered" evidence="1">
    <location>
        <begin position="475"/>
        <end position="495"/>
    </location>
</feature>
<dbReference type="Proteomes" id="UP000070501">
    <property type="component" value="Unassembled WGS sequence"/>
</dbReference>
<keyword evidence="2" id="KW-0472">Membrane</keyword>
<feature type="transmembrane region" description="Helical" evidence="2">
    <location>
        <begin position="168"/>
        <end position="187"/>
    </location>
</feature>
<dbReference type="OrthoDB" id="5427664at2759"/>
<feature type="transmembrane region" description="Helical" evidence="2">
    <location>
        <begin position="573"/>
        <end position="598"/>
    </location>
</feature>
<keyword evidence="4" id="KW-1185">Reference proteome</keyword>
<dbReference type="AlphaFoldDB" id="A0A136JCE6"/>
<dbReference type="STRING" id="196109.A0A136JCE6"/>
<feature type="transmembrane region" description="Helical" evidence="2">
    <location>
        <begin position="408"/>
        <end position="427"/>
    </location>
</feature>
<dbReference type="PANTHER" id="PTHR37577:SF1">
    <property type="entry name" value="INTEGRAL MEMBRANE PROTEIN"/>
    <property type="match status" value="1"/>
</dbReference>
<evidence type="ECO:0000256" key="1">
    <source>
        <dbReference type="SAM" id="MobiDB-lite"/>
    </source>
</evidence>
<accession>A0A136JCE6</accession>
<feature type="transmembrane region" description="Helical" evidence="2">
    <location>
        <begin position="273"/>
        <end position="292"/>
    </location>
</feature>
<reference evidence="4" key="1">
    <citation type="submission" date="2016-02" db="EMBL/GenBank/DDBJ databases">
        <title>Draft genome sequence of Microdochium bolleyi, a fungal endophyte of beachgrass.</title>
        <authorList>
            <consortium name="DOE Joint Genome Institute"/>
            <person name="David A.S."/>
            <person name="May G."/>
            <person name="Haridas S."/>
            <person name="Lim J."/>
            <person name="Wang M."/>
            <person name="Labutti K."/>
            <person name="Lipzen A."/>
            <person name="Barry K."/>
            <person name="Grigoriev I.V."/>
        </authorList>
    </citation>
    <scope>NUCLEOTIDE SEQUENCE [LARGE SCALE GENOMIC DNA]</scope>
    <source>
        <strain evidence="4">J235TASD1</strain>
    </source>
</reference>
<keyword evidence="2" id="KW-0812">Transmembrane</keyword>
<dbReference type="EMBL" id="KQ964247">
    <property type="protein sequence ID" value="KXJ94845.1"/>
    <property type="molecule type" value="Genomic_DNA"/>
</dbReference>
<protein>
    <submittedName>
        <fullName evidence="3">Uncharacterized protein</fullName>
    </submittedName>
</protein>
<evidence type="ECO:0000256" key="2">
    <source>
        <dbReference type="SAM" id="Phobius"/>
    </source>
</evidence>
<dbReference type="InterPro" id="IPR053018">
    <property type="entry name" value="Elsinochrome_Biosynth-Asso"/>
</dbReference>
<keyword evidence="2" id="KW-1133">Transmembrane helix</keyword>
<feature type="transmembrane region" description="Helical" evidence="2">
    <location>
        <begin position="38"/>
        <end position="59"/>
    </location>
</feature>
<feature type="transmembrane region" description="Helical" evidence="2">
    <location>
        <begin position="619"/>
        <end position="641"/>
    </location>
</feature>
<organism evidence="3 4">
    <name type="scientific">Microdochium bolleyi</name>
    <dbReference type="NCBI Taxonomy" id="196109"/>
    <lineage>
        <taxon>Eukaryota</taxon>
        <taxon>Fungi</taxon>
        <taxon>Dikarya</taxon>
        <taxon>Ascomycota</taxon>
        <taxon>Pezizomycotina</taxon>
        <taxon>Sordariomycetes</taxon>
        <taxon>Xylariomycetidae</taxon>
        <taxon>Xylariales</taxon>
        <taxon>Microdochiaceae</taxon>
        <taxon>Microdochium</taxon>
    </lineage>
</organism>
<evidence type="ECO:0000313" key="4">
    <source>
        <dbReference type="Proteomes" id="UP000070501"/>
    </source>
</evidence>
<evidence type="ECO:0000313" key="3">
    <source>
        <dbReference type="EMBL" id="KXJ94845.1"/>
    </source>
</evidence>